<gene>
    <name evidence="2" type="ORF">UFOVP558_63</name>
</gene>
<name>A0A6J5MY80_9CAUD</name>
<protein>
    <recommendedName>
        <fullName evidence="1">DUF7694 domain-containing protein</fullName>
    </recommendedName>
</protein>
<proteinExistence type="predicted"/>
<dbReference type="InterPro" id="IPR056111">
    <property type="entry name" value="DUF7694"/>
</dbReference>
<dbReference type="Pfam" id="PF24746">
    <property type="entry name" value="DUF7694"/>
    <property type="match status" value="1"/>
</dbReference>
<reference evidence="2" key="1">
    <citation type="submission" date="2020-04" db="EMBL/GenBank/DDBJ databases">
        <authorList>
            <person name="Chiriac C."/>
            <person name="Salcher M."/>
            <person name="Ghai R."/>
            <person name="Kavagutti S V."/>
        </authorList>
    </citation>
    <scope>NUCLEOTIDE SEQUENCE</scope>
</reference>
<accession>A0A6J5MY80</accession>
<organism evidence="2">
    <name type="scientific">uncultured Caudovirales phage</name>
    <dbReference type="NCBI Taxonomy" id="2100421"/>
    <lineage>
        <taxon>Viruses</taxon>
        <taxon>Duplodnaviria</taxon>
        <taxon>Heunggongvirae</taxon>
        <taxon>Uroviricota</taxon>
        <taxon>Caudoviricetes</taxon>
        <taxon>Peduoviridae</taxon>
        <taxon>Maltschvirus</taxon>
        <taxon>Maltschvirus maltsch</taxon>
    </lineage>
</organism>
<sequence length="150" mass="17321">MSQILSRSERRAMERAKEKHIKNLVAGGYGEWKDITDSDQTRATIASMRSQGMTNIPVKVWVNGLFVVQAFNDKNSWGAIRLMIRWADARPTHDWSLFQRIKNDLFGPDRVALEVYPAEKNKQDVANMYWLWVLPPGFDCPIETKRKGNP</sequence>
<feature type="domain" description="DUF7694" evidence="1">
    <location>
        <begin position="78"/>
        <end position="135"/>
    </location>
</feature>
<evidence type="ECO:0000259" key="1">
    <source>
        <dbReference type="Pfam" id="PF24746"/>
    </source>
</evidence>
<evidence type="ECO:0000313" key="2">
    <source>
        <dbReference type="EMBL" id="CAB4150036.1"/>
    </source>
</evidence>
<dbReference type="EMBL" id="LR796527">
    <property type="protein sequence ID" value="CAB4150036.1"/>
    <property type="molecule type" value="Genomic_DNA"/>
</dbReference>